<reference evidence="1 2" key="1">
    <citation type="submission" date="2016-02" db="EMBL/GenBank/DDBJ databases">
        <title>Ulvibacter sp. LPB0005, isolated from Thais luteostoma.</title>
        <authorList>
            <person name="Shin S.-K."/>
            <person name="Yi H."/>
        </authorList>
    </citation>
    <scope>NUCLEOTIDE SEQUENCE [LARGE SCALE GENOMIC DNA]</scope>
    <source>
        <strain evidence="1 2">LPB0005</strain>
    </source>
</reference>
<dbReference type="OrthoDB" id="3395557at2"/>
<evidence type="ECO:0000313" key="2">
    <source>
        <dbReference type="Proteomes" id="UP000077013"/>
    </source>
</evidence>
<dbReference type="EMBL" id="LRXL01000032">
    <property type="protein sequence ID" value="OAB79258.1"/>
    <property type="molecule type" value="Genomic_DNA"/>
</dbReference>
<name>A0A167I3B4_9FLAO</name>
<dbReference type="Proteomes" id="UP000077013">
    <property type="component" value="Unassembled WGS sequence"/>
</dbReference>
<organism evidence="1 2">
    <name type="scientific">Cochleicola gelatinilyticus</name>
    <dbReference type="NCBI Taxonomy" id="1763537"/>
    <lineage>
        <taxon>Bacteria</taxon>
        <taxon>Pseudomonadati</taxon>
        <taxon>Bacteroidota</taxon>
        <taxon>Flavobacteriia</taxon>
        <taxon>Flavobacteriales</taxon>
        <taxon>Flavobacteriaceae</taxon>
        <taxon>Cochleicola</taxon>
    </lineage>
</organism>
<gene>
    <name evidence="1" type="ORF">ULVI_07665</name>
</gene>
<proteinExistence type="predicted"/>
<protein>
    <submittedName>
        <fullName evidence="1">Uncharacterized protein</fullName>
    </submittedName>
</protein>
<sequence>MTTSEKIIILVRNYCSDLYENGLSTQQHIAKALLNGVLYLTGKSYDDYEKQKSDIIKLGTENLKNETTAFSKKGHLNKIESNKNNFVQFVSEIKPNELKNISPIKYKRRLTNEESFKIKTALKQKWEFNGWEFDNYYWEPLVKTKAENTFFFDVDFLDDTDYKKIAEIISSDSGKTIYHLNEDKVDFELDPALFNDDYWESVFTDKNHNWIIYFSHEGTVAFGGKSLIDKIDLKLPKLVEIKNTWK</sequence>
<accession>A0A167I3B4</accession>
<dbReference type="RefSeq" id="WP_068591467.1">
    <property type="nucleotide sequence ID" value="NZ_LRXL01000032.1"/>
</dbReference>
<dbReference type="AlphaFoldDB" id="A0A167I3B4"/>
<keyword evidence="2" id="KW-1185">Reference proteome</keyword>
<evidence type="ECO:0000313" key="1">
    <source>
        <dbReference type="EMBL" id="OAB79258.1"/>
    </source>
</evidence>
<comment type="caution">
    <text evidence="1">The sequence shown here is derived from an EMBL/GenBank/DDBJ whole genome shotgun (WGS) entry which is preliminary data.</text>
</comment>